<feature type="domain" description="Glycosyltransferase subfamily 4-like N-terminal" evidence="1">
    <location>
        <begin position="22"/>
        <end position="163"/>
    </location>
</feature>
<feature type="non-terminal residue" evidence="2">
    <location>
        <position position="252"/>
    </location>
</feature>
<dbReference type="EMBL" id="BART01031167">
    <property type="protein sequence ID" value="GAH11430.1"/>
    <property type="molecule type" value="Genomic_DNA"/>
</dbReference>
<dbReference type="SUPFAM" id="SSF53756">
    <property type="entry name" value="UDP-Glycosyltransferase/glycogen phosphorylase"/>
    <property type="match status" value="1"/>
</dbReference>
<accession>X1DT61</accession>
<sequence>MKKTVKIVHLTTVHPHYDVRIFHKQAKSLAQAGYDVTLIAQHDKNQVIDGVRIIALPRPRNRFTRIFGLALRVFWLALRERADIYHFHDPELIPVGLLLRMQGKRVLYDAHEDVPRQILSKHWIPLRLRKPVSEVAGLAENVAAWALNGIVAATPAIAARFPARKTVNVQNFPILGELAVSQPIPYDSRPPDLAYVGGIADIRGAKEMIQAMELLPGDLNARLFMAGSFSPPALEQELRVNGGQMDNFNGFL</sequence>
<protein>
    <recommendedName>
        <fullName evidence="1">Glycosyltransferase subfamily 4-like N-terminal domain-containing protein</fullName>
    </recommendedName>
</protein>
<organism evidence="2">
    <name type="scientific">marine sediment metagenome</name>
    <dbReference type="NCBI Taxonomy" id="412755"/>
    <lineage>
        <taxon>unclassified sequences</taxon>
        <taxon>metagenomes</taxon>
        <taxon>ecological metagenomes</taxon>
    </lineage>
</organism>
<dbReference type="Pfam" id="PF13579">
    <property type="entry name" value="Glyco_trans_4_4"/>
    <property type="match status" value="1"/>
</dbReference>
<dbReference type="InterPro" id="IPR028098">
    <property type="entry name" value="Glyco_trans_4-like_N"/>
</dbReference>
<gene>
    <name evidence="2" type="ORF">S01H4_54201</name>
</gene>
<evidence type="ECO:0000259" key="1">
    <source>
        <dbReference type="Pfam" id="PF13579"/>
    </source>
</evidence>
<proteinExistence type="predicted"/>
<name>X1DT61_9ZZZZ</name>
<dbReference type="Gene3D" id="3.40.50.2000">
    <property type="entry name" value="Glycogen Phosphorylase B"/>
    <property type="match status" value="2"/>
</dbReference>
<evidence type="ECO:0000313" key="2">
    <source>
        <dbReference type="EMBL" id="GAH11430.1"/>
    </source>
</evidence>
<dbReference type="AlphaFoldDB" id="X1DT61"/>
<reference evidence="2" key="1">
    <citation type="journal article" date="2014" name="Front. Microbiol.">
        <title>High frequency of phylogenetically diverse reductive dehalogenase-homologous genes in deep subseafloor sedimentary metagenomes.</title>
        <authorList>
            <person name="Kawai M."/>
            <person name="Futagami T."/>
            <person name="Toyoda A."/>
            <person name="Takaki Y."/>
            <person name="Nishi S."/>
            <person name="Hori S."/>
            <person name="Arai W."/>
            <person name="Tsubouchi T."/>
            <person name="Morono Y."/>
            <person name="Uchiyama I."/>
            <person name="Ito T."/>
            <person name="Fujiyama A."/>
            <person name="Inagaki F."/>
            <person name="Takami H."/>
        </authorList>
    </citation>
    <scope>NUCLEOTIDE SEQUENCE</scope>
    <source>
        <strain evidence="2">Expedition CK06-06</strain>
    </source>
</reference>
<comment type="caution">
    <text evidence="2">The sequence shown here is derived from an EMBL/GenBank/DDBJ whole genome shotgun (WGS) entry which is preliminary data.</text>
</comment>